<accession>A0ABX8CJT4</accession>
<sequence>MTNTATFVPAGSDFDRAEQNTLVHDSDRDVGPDTAALHPPTERMRAAFDAAAIADRFDQAWITPLDLDDDYDYDCSNTD</sequence>
<keyword evidence="3" id="KW-1185">Reference proteome</keyword>
<protein>
    <submittedName>
        <fullName evidence="2">Uncharacterized protein</fullName>
    </submittedName>
</protein>
<feature type="compositionally biased region" description="Basic and acidic residues" evidence="1">
    <location>
        <begin position="13"/>
        <end position="31"/>
    </location>
</feature>
<gene>
    <name evidence="2" type="ORF">KHQ06_26290</name>
</gene>
<evidence type="ECO:0000313" key="2">
    <source>
        <dbReference type="EMBL" id="QVI19814.1"/>
    </source>
</evidence>
<organism evidence="2 3">
    <name type="scientific">Nocardia tengchongensis</name>
    <dbReference type="NCBI Taxonomy" id="2055889"/>
    <lineage>
        <taxon>Bacteria</taxon>
        <taxon>Bacillati</taxon>
        <taxon>Actinomycetota</taxon>
        <taxon>Actinomycetes</taxon>
        <taxon>Mycobacteriales</taxon>
        <taxon>Nocardiaceae</taxon>
        <taxon>Nocardia</taxon>
    </lineage>
</organism>
<dbReference type="Proteomes" id="UP000683310">
    <property type="component" value="Chromosome"/>
</dbReference>
<dbReference type="EMBL" id="CP074371">
    <property type="protein sequence ID" value="QVI19814.1"/>
    <property type="molecule type" value="Genomic_DNA"/>
</dbReference>
<proteinExistence type="predicted"/>
<reference evidence="2 3" key="1">
    <citation type="submission" date="2021-04" db="EMBL/GenBank/DDBJ databases">
        <title>Nocardia tengchongensis.</title>
        <authorList>
            <person name="Zhuang k."/>
            <person name="Ran Y."/>
            <person name="Li W."/>
        </authorList>
    </citation>
    <scope>NUCLEOTIDE SEQUENCE [LARGE SCALE GENOMIC DNA]</scope>
    <source>
        <strain evidence="2 3">CFH S0057</strain>
    </source>
</reference>
<dbReference type="RefSeq" id="WP_213555845.1">
    <property type="nucleotide sequence ID" value="NZ_JBHXAJ010000026.1"/>
</dbReference>
<feature type="region of interest" description="Disordered" evidence="1">
    <location>
        <begin position="1"/>
        <end position="38"/>
    </location>
</feature>
<name>A0ABX8CJT4_9NOCA</name>
<evidence type="ECO:0000256" key="1">
    <source>
        <dbReference type="SAM" id="MobiDB-lite"/>
    </source>
</evidence>
<evidence type="ECO:0000313" key="3">
    <source>
        <dbReference type="Proteomes" id="UP000683310"/>
    </source>
</evidence>